<feature type="transmembrane region" description="Helical" evidence="6">
    <location>
        <begin position="389"/>
        <end position="407"/>
    </location>
</feature>
<evidence type="ECO:0000256" key="1">
    <source>
        <dbReference type="ARBA" id="ARBA00004651"/>
    </source>
</evidence>
<feature type="transmembrane region" description="Helical" evidence="6">
    <location>
        <begin position="141"/>
        <end position="162"/>
    </location>
</feature>
<dbReference type="Pfam" id="PF13440">
    <property type="entry name" value="Polysacc_synt_3"/>
    <property type="match status" value="1"/>
</dbReference>
<feature type="transmembrane region" description="Helical" evidence="6">
    <location>
        <begin position="259"/>
        <end position="280"/>
    </location>
</feature>
<evidence type="ECO:0000256" key="6">
    <source>
        <dbReference type="SAM" id="Phobius"/>
    </source>
</evidence>
<keyword evidence="2" id="KW-1003">Cell membrane</keyword>
<feature type="transmembrane region" description="Helical" evidence="6">
    <location>
        <begin position="69"/>
        <end position="87"/>
    </location>
</feature>
<dbReference type="Proteomes" id="UP001168338">
    <property type="component" value="Unassembled WGS sequence"/>
</dbReference>
<feature type="transmembrane region" description="Helical" evidence="6">
    <location>
        <begin position="326"/>
        <end position="350"/>
    </location>
</feature>
<dbReference type="InterPro" id="IPR050833">
    <property type="entry name" value="Poly_Biosynth_Transport"/>
</dbReference>
<evidence type="ECO:0000256" key="4">
    <source>
        <dbReference type="ARBA" id="ARBA00022989"/>
    </source>
</evidence>
<name>A0ABT8MCI5_9EURY</name>
<gene>
    <name evidence="7" type="ORF">FGU65_12295</name>
</gene>
<reference evidence="7" key="1">
    <citation type="submission" date="2019-05" db="EMBL/GenBank/DDBJ databases">
        <title>Methanoculleus sp. FWC-SCC1, a methanogenic archaeon isolated from deep marine cold seep.</title>
        <authorList>
            <person name="Chen Y.-W."/>
            <person name="Chen S.-C."/>
            <person name="Teng N.-H."/>
            <person name="Lai M.-C."/>
        </authorList>
    </citation>
    <scope>NUCLEOTIDE SEQUENCE</scope>
    <source>
        <strain evidence="7">FWC-SCC1</strain>
    </source>
</reference>
<evidence type="ECO:0000256" key="3">
    <source>
        <dbReference type="ARBA" id="ARBA00022692"/>
    </source>
</evidence>
<feature type="transmembrane region" description="Helical" evidence="6">
    <location>
        <begin position="99"/>
        <end position="121"/>
    </location>
</feature>
<comment type="subcellular location">
    <subcellularLocation>
        <location evidence="1">Cell membrane</location>
        <topology evidence="1">Multi-pass membrane protein</topology>
    </subcellularLocation>
</comment>
<protein>
    <submittedName>
        <fullName evidence="7">Lipopolysaccharide biosynthesis protein</fullName>
    </submittedName>
</protein>
<comment type="caution">
    <text evidence="7">The sequence shown here is derived from an EMBL/GenBank/DDBJ whole genome shotgun (WGS) entry which is preliminary data.</text>
</comment>
<feature type="transmembrane region" description="Helical" evidence="6">
    <location>
        <begin position="32"/>
        <end position="57"/>
    </location>
</feature>
<feature type="transmembrane region" description="Helical" evidence="6">
    <location>
        <begin position="183"/>
        <end position="205"/>
    </location>
</feature>
<sequence>MPLGENMKRVYDIIESNQLSTKIIRFISNNPLYKSVFVLGSGTILAQLIGILSMPIITRIYTPEDLGLLAAYTSILSIVAVTATFRYEFAYALPKRDDGAANLFALCLILLIATTAGFSLILLFGGDILVNILNLDPLADYVLLLILGFFGIGLYTTLNYWAIRQRDYKRITYTKINQSACSAVFKILLGFLSFGPIGLIIGHVVSEIAGIGTYSRAMWIKERDGLRRISFSGIKTVAKEYWSFPVLNLPASIVNNFTIYLPAIMLLAIYDGQTAGFYALANSMMVIPGSAISRSLAQAYLGEASKMVREESQDLRSLYVKTIRHLSFIAIPLIGTFALCAPFVVPVIFGEAWIEAGWYCLPLALHVIPNFIVYPTTKLEIYGFNHWKLIWDITRLVAVFVGFYIGQLYGVPVLIMLTIYALIMLSMNIILIKLNLKAISNITHMLSVKA</sequence>
<keyword evidence="8" id="KW-1185">Reference proteome</keyword>
<keyword evidence="5 6" id="KW-0472">Membrane</keyword>
<evidence type="ECO:0000313" key="8">
    <source>
        <dbReference type="Proteomes" id="UP001168338"/>
    </source>
</evidence>
<evidence type="ECO:0000256" key="5">
    <source>
        <dbReference type="ARBA" id="ARBA00023136"/>
    </source>
</evidence>
<proteinExistence type="predicted"/>
<feature type="transmembrane region" description="Helical" evidence="6">
    <location>
        <begin position="356"/>
        <end position="377"/>
    </location>
</feature>
<keyword evidence="3 6" id="KW-0812">Transmembrane</keyword>
<evidence type="ECO:0000313" key="7">
    <source>
        <dbReference type="EMBL" id="MDN7025657.1"/>
    </source>
</evidence>
<dbReference type="PANTHER" id="PTHR30250">
    <property type="entry name" value="PST FAMILY PREDICTED COLANIC ACID TRANSPORTER"/>
    <property type="match status" value="1"/>
</dbReference>
<accession>A0ABT8MCI5</accession>
<keyword evidence="4 6" id="KW-1133">Transmembrane helix</keyword>
<dbReference type="EMBL" id="VCYH01000009">
    <property type="protein sequence ID" value="MDN7025657.1"/>
    <property type="molecule type" value="Genomic_DNA"/>
</dbReference>
<organism evidence="7 8">
    <name type="scientific">Methanoculleus frigidifontis</name>
    <dbReference type="NCBI Taxonomy" id="2584085"/>
    <lineage>
        <taxon>Archaea</taxon>
        <taxon>Methanobacteriati</taxon>
        <taxon>Methanobacteriota</taxon>
        <taxon>Stenosarchaea group</taxon>
        <taxon>Methanomicrobia</taxon>
        <taxon>Methanomicrobiales</taxon>
        <taxon>Methanomicrobiaceae</taxon>
        <taxon>Methanoculleus</taxon>
    </lineage>
</organism>
<evidence type="ECO:0000256" key="2">
    <source>
        <dbReference type="ARBA" id="ARBA00022475"/>
    </source>
</evidence>
<feature type="transmembrane region" description="Helical" evidence="6">
    <location>
        <begin position="413"/>
        <end position="436"/>
    </location>
</feature>
<dbReference type="PANTHER" id="PTHR30250:SF11">
    <property type="entry name" value="O-ANTIGEN TRANSPORTER-RELATED"/>
    <property type="match status" value="1"/>
</dbReference>